<name>A0A517QUP9_9PLAN</name>
<proteinExistence type="predicted"/>
<keyword evidence="1" id="KW-0732">Signal</keyword>
<gene>
    <name evidence="2" type="ORF">Mal48_46200</name>
</gene>
<accession>A0A517QUP9</accession>
<reference evidence="2 3" key="1">
    <citation type="submission" date="2019-02" db="EMBL/GenBank/DDBJ databases">
        <title>Deep-cultivation of Planctomycetes and their phenomic and genomic characterization uncovers novel biology.</title>
        <authorList>
            <person name="Wiegand S."/>
            <person name="Jogler M."/>
            <person name="Boedeker C."/>
            <person name="Pinto D."/>
            <person name="Vollmers J."/>
            <person name="Rivas-Marin E."/>
            <person name="Kohn T."/>
            <person name="Peeters S.H."/>
            <person name="Heuer A."/>
            <person name="Rast P."/>
            <person name="Oberbeckmann S."/>
            <person name="Bunk B."/>
            <person name="Jeske O."/>
            <person name="Meyerdierks A."/>
            <person name="Storesund J.E."/>
            <person name="Kallscheuer N."/>
            <person name="Luecker S."/>
            <person name="Lage O.M."/>
            <person name="Pohl T."/>
            <person name="Merkel B.J."/>
            <person name="Hornburger P."/>
            <person name="Mueller R.-W."/>
            <person name="Bruemmer F."/>
            <person name="Labrenz M."/>
            <person name="Spormann A.M."/>
            <person name="Op den Camp H."/>
            <person name="Overmann J."/>
            <person name="Amann R."/>
            <person name="Jetten M.S.M."/>
            <person name="Mascher T."/>
            <person name="Medema M.H."/>
            <person name="Devos D.P."/>
            <person name="Kaster A.-K."/>
            <person name="Ovreas L."/>
            <person name="Rohde M."/>
            <person name="Galperin M.Y."/>
            <person name="Jogler C."/>
        </authorList>
    </citation>
    <scope>NUCLEOTIDE SEQUENCE [LARGE SCALE GENOMIC DNA]</scope>
    <source>
        <strain evidence="2 3">Mal48</strain>
    </source>
</reference>
<dbReference type="Proteomes" id="UP000315724">
    <property type="component" value="Chromosome"/>
</dbReference>
<feature type="chain" id="PRO_5021718272" evidence="1">
    <location>
        <begin position="25"/>
        <end position="94"/>
    </location>
</feature>
<evidence type="ECO:0000313" key="2">
    <source>
        <dbReference type="EMBL" id="QDT35344.1"/>
    </source>
</evidence>
<evidence type="ECO:0000313" key="3">
    <source>
        <dbReference type="Proteomes" id="UP000315724"/>
    </source>
</evidence>
<dbReference type="OrthoDB" id="214874at2"/>
<protein>
    <submittedName>
        <fullName evidence="2">Uncharacterized protein</fullName>
    </submittedName>
</protein>
<sequence precursor="true">MASQRFAATLLVVVLCAGCQSSFSSPFTQIVGYRDTGSARENPADQTSDPWIQEAGDITSEEHDEILVNDPLKLRKIFVSPKARDIERNLGVKD</sequence>
<keyword evidence="3" id="KW-1185">Reference proteome</keyword>
<feature type="signal peptide" evidence="1">
    <location>
        <begin position="1"/>
        <end position="24"/>
    </location>
</feature>
<evidence type="ECO:0000256" key="1">
    <source>
        <dbReference type="SAM" id="SignalP"/>
    </source>
</evidence>
<dbReference type="RefSeq" id="WP_145204755.1">
    <property type="nucleotide sequence ID" value="NZ_CP036267.1"/>
</dbReference>
<dbReference type="KEGG" id="tpol:Mal48_46200"/>
<organism evidence="2 3">
    <name type="scientific">Thalassoglobus polymorphus</name>
    <dbReference type="NCBI Taxonomy" id="2527994"/>
    <lineage>
        <taxon>Bacteria</taxon>
        <taxon>Pseudomonadati</taxon>
        <taxon>Planctomycetota</taxon>
        <taxon>Planctomycetia</taxon>
        <taxon>Planctomycetales</taxon>
        <taxon>Planctomycetaceae</taxon>
        <taxon>Thalassoglobus</taxon>
    </lineage>
</organism>
<dbReference type="EMBL" id="CP036267">
    <property type="protein sequence ID" value="QDT35344.1"/>
    <property type="molecule type" value="Genomic_DNA"/>
</dbReference>
<dbReference type="AlphaFoldDB" id="A0A517QUP9"/>